<keyword evidence="1" id="KW-0812">Transmembrane</keyword>
<keyword evidence="3" id="KW-1185">Reference proteome</keyword>
<protein>
    <submittedName>
        <fullName evidence="2">Uncharacterized protein</fullName>
    </submittedName>
</protein>
<dbReference type="AlphaFoldDB" id="A0A975YJB7"/>
<evidence type="ECO:0000313" key="2">
    <source>
        <dbReference type="EMBL" id="QXM24277.1"/>
    </source>
</evidence>
<keyword evidence="1" id="KW-0472">Membrane</keyword>
<keyword evidence="1" id="KW-1133">Transmembrane helix</keyword>
<name>A0A975YJB7_9PROT</name>
<dbReference type="RefSeq" id="WP_218285325.1">
    <property type="nucleotide sequence ID" value="NZ_CP076448.1"/>
</dbReference>
<dbReference type="EMBL" id="CP076448">
    <property type="protein sequence ID" value="QXM24277.1"/>
    <property type="molecule type" value="Genomic_DNA"/>
</dbReference>
<dbReference type="Proteomes" id="UP000694001">
    <property type="component" value="Chromosome"/>
</dbReference>
<dbReference type="KEGG" id="elio:KO353_13640"/>
<evidence type="ECO:0000313" key="3">
    <source>
        <dbReference type="Proteomes" id="UP000694001"/>
    </source>
</evidence>
<proteinExistence type="predicted"/>
<feature type="transmembrane region" description="Helical" evidence="1">
    <location>
        <begin position="33"/>
        <end position="55"/>
    </location>
</feature>
<evidence type="ECO:0000256" key="1">
    <source>
        <dbReference type="SAM" id="Phobius"/>
    </source>
</evidence>
<accession>A0A975YJB7</accession>
<reference evidence="2" key="1">
    <citation type="submission" date="2021-06" db="EMBL/GenBank/DDBJ databases">
        <title>Elioraea tepida, sp. nov., a moderately thermophilic aerobic anoxygenic phototrophic bacterium isolated from an alkaline siliceous hot spring mat community in Yellowstone National Park, WY, USA.</title>
        <authorList>
            <person name="Saini M.K."/>
            <person name="Yoshida S."/>
            <person name="Sebastian A."/>
            <person name="Hirose S."/>
            <person name="Hara E."/>
            <person name="Tamaki H."/>
            <person name="Soulier N.T."/>
            <person name="Albert I."/>
            <person name="Hanada S."/>
            <person name="Bryant D.A."/>
            <person name="Tank M."/>
        </authorList>
    </citation>
    <scope>NUCLEOTIDE SEQUENCE</scope>
    <source>
        <strain evidence="2">MS-P2</strain>
    </source>
</reference>
<sequence length="172" mass="17693">MAIVAQLGGGVVLAAGGYILQFTAPELGRRRPLFLALAGGAAAGGSIGGTLSIPWSEIVRRLSNRDAVATPIDELAYAPLDCTFALRDIHGAQFSIVQVGAFAALVGVQIVSVECRPWQLFGIGGRGTYFTSRHEVPTSLPAIGRALVDAPQVQGGLGVVAAGFTGSVWHIG</sequence>
<gene>
    <name evidence="2" type="ORF">KO353_13640</name>
</gene>
<organism evidence="2 3">
    <name type="scientific">Elioraea tepida</name>
    <dbReference type="NCBI Taxonomy" id="2843330"/>
    <lineage>
        <taxon>Bacteria</taxon>
        <taxon>Pseudomonadati</taxon>
        <taxon>Pseudomonadota</taxon>
        <taxon>Alphaproteobacteria</taxon>
        <taxon>Acetobacterales</taxon>
        <taxon>Elioraeaceae</taxon>
        <taxon>Elioraea</taxon>
    </lineage>
</organism>